<keyword evidence="4 6" id="KW-1133">Transmembrane helix</keyword>
<protein>
    <recommendedName>
        <fullName evidence="6">GDT1 family protein</fullName>
    </recommendedName>
</protein>
<name>A0A839HDE7_9GAMM</name>
<feature type="transmembrane region" description="Helical" evidence="6">
    <location>
        <begin position="36"/>
        <end position="61"/>
    </location>
</feature>
<evidence type="ECO:0000256" key="4">
    <source>
        <dbReference type="ARBA" id="ARBA00022989"/>
    </source>
</evidence>
<dbReference type="PANTHER" id="PTHR12608">
    <property type="entry name" value="TRANSMEMBRANE PROTEIN HTP-1 RELATED"/>
    <property type="match status" value="1"/>
</dbReference>
<evidence type="ECO:0000256" key="5">
    <source>
        <dbReference type="ARBA" id="ARBA00023136"/>
    </source>
</evidence>
<gene>
    <name evidence="7" type="ORF">HUK38_09800</name>
</gene>
<keyword evidence="5 6" id="KW-0472">Membrane</keyword>
<dbReference type="GO" id="GO:0016020">
    <property type="term" value="C:membrane"/>
    <property type="evidence" value="ECO:0007669"/>
    <property type="project" value="UniProtKB-SubCell"/>
</dbReference>
<comment type="subcellular location">
    <subcellularLocation>
        <location evidence="1 6">Membrane</location>
        <topology evidence="1 6">Multi-pass membrane protein</topology>
    </subcellularLocation>
</comment>
<evidence type="ECO:0000313" key="7">
    <source>
        <dbReference type="EMBL" id="MBB1126524.1"/>
    </source>
</evidence>
<dbReference type="PANTHER" id="PTHR12608:SF1">
    <property type="entry name" value="TRANSMEMBRANE PROTEIN 165"/>
    <property type="match status" value="1"/>
</dbReference>
<evidence type="ECO:0000256" key="6">
    <source>
        <dbReference type="RuleBase" id="RU365102"/>
    </source>
</evidence>
<feature type="transmembrane region" description="Helical" evidence="6">
    <location>
        <begin position="67"/>
        <end position="89"/>
    </location>
</feature>
<comment type="similarity">
    <text evidence="2 6">Belongs to the GDT1 family.</text>
</comment>
<accession>A0A839HDE7</accession>
<proteinExistence type="inferred from homology"/>
<feature type="transmembrane region" description="Helical" evidence="6">
    <location>
        <begin position="137"/>
        <end position="161"/>
    </location>
</feature>
<keyword evidence="3 6" id="KW-0812">Transmembrane</keyword>
<dbReference type="Pfam" id="PF01169">
    <property type="entry name" value="GDT1"/>
    <property type="match status" value="2"/>
</dbReference>
<dbReference type="InterPro" id="IPR001727">
    <property type="entry name" value="GDT1-like"/>
</dbReference>
<reference evidence="7 8" key="1">
    <citation type="journal article" date="2020" name="Arch. Microbiol.">
        <title>The genome sequence of the giant phototrophic gammaproteobacterium Thiospirillum jenense gives insight into its physiological properties and phylogenetic relationships.</title>
        <authorList>
            <person name="Imhoff J.F."/>
            <person name="Meyer T.E."/>
            <person name="Kyndt J.A."/>
        </authorList>
    </citation>
    <scope>NUCLEOTIDE SEQUENCE [LARGE SCALE GENOMIC DNA]</scope>
    <source>
        <strain evidence="7 8">DSM 216</strain>
    </source>
</reference>
<feature type="transmembrane region" description="Helical" evidence="6">
    <location>
        <begin position="173"/>
        <end position="194"/>
    </location>
</feature>
<evidence type="ECO:0000256" key="2">
    <source>
        <dbReference type="ARBA" id="ARBA00009190"/>
    </source>
</evidence>
<sequence length="195" mass="20883">MLFTAGITTFGVIFLAELGDKSQLVCMTLAARHQHLPVLIGAIVAFMLLNGLAVIFGVGIGHWLPDWLVALIVGVLFASFGIITLYHAANNTEENAVIQSYSNRSIFLTTFALLFLAEMGDKTQLAVAGLASHLPVFSVWLGATLALTFTSALGVILGQSLLRYLPIQRLHQIGGMAFLILAGLAFAQLLNLLFA</sequence>
<evidence type="ECO:0000313" key="8">
    <source>
        <dbReference type="Proteomes" id="UP000548632"/>
    </source>
</evidence>
<dbReference type="Proteomes" id="UP000548632">
    <property type="component" value="Unassembled WGS sequence"/>
</dbReference>
<dbReference type="AlphaFoldDB" id="A0A839HDE7"/>
<dbReference type="GO" id="GO:0046873">
    <property type="term" value="F:metal ion transmembrane transporter activity"/>
    <property type="evidence" value="ECO:0007669"/>
    <property type="project" value="InterPro"/>
</dbReference>
<dbReference type="RefSeq" id="WP_182584153.1">
    <property type="nucleotide sequence ID" value="NZ_JABVCQ010000020.1"/>
</dbReference>
<evidence type="ECO:0000256" key="3">
    <source>
        <dbReference type="ARBA" id="ARBA00022692"/>
    </source>
</evidence>
<keyword evidence="8" id="KW-1185">Reference proteome</keyword>
<feature type="transmembrane region" description="Helical" evidence="6">
    <location>
        <begin position="101"/>
        <end position="117"/>
    </location>
</feature>
<dbReference type="EMBL" id="JABVCQ010000020">
    <property type="protein sequence ID" value="MBB1126524.1"/>
    <property type="molecule type" value="Genomic_DNA"/>
</dbReference>
<organism evidence="7 8">
    <name type="scientific">Thiospirillum jenense</name>
    <dbReference type="NCBI Taxonomy" id="1653858"/>
    <lineage>
        <taxon>Bacteria</taxon>
        <taxon>Pseudomonadati</taxon>
        <taxon>Pseudomonadota</taxon>
        <taxon>Gammaproteobacteria</taxon>
        <taxon>Chromatiales</taxon>
        <taxon>Chromatiaceae</taxon>
        <taxon>Thiospirillum</taxon>
    </lineage>
</organism>
<evidence type="ECO:0000256" key="1">
    <source>
        <dbReference type="ARBA" id="ARBA00004141"/>
    </source>
</evidence>
<comment type="caution">
    <text evidence="7">The sequence shown here is derived from an EMBL/GenBank/DDBJ whole genome shotgun (WGS) entry which is preliminary data.</text>
</comment>